<dbReference type="GO" id="GO:0006491">
    <property type="term" value="P:N-glycan processing"/>
    <property type="evidence" value="ECO:0007669"/>
    <property type="project" value="UniProtKB-ARBA"/>
</dbReference>
<feature type="disulfide bond" evidence="20">
    <location>
        <begin position="610"/>
        <end position="647"/>
    </location>
</feature>
<gene>
    <name evidence="22" type="ORF">AFUS01_LOCUS12164</name>
</gene>
<protein>
    <recommendedName>
        <fullName evidence="5">mannosyl-oligosaccharide 1,2-alpha-mannosidase</fullName>
        <ecNumber evidence="5">3.2.1.113</ecNumber>
    </recommendedName>
</protein>
<evidence type="ECO:0000313" key="22">
    <source>
        <dbReference type="EMBL" id="CAG7723057.1"/>
    </source>
</evidence>
<comment type="subcellular location">
    <subcellularLocation>
        <location evidence="2">Golgi apparatus membrane</location>
        <topology evidence="2">Single-pass type II membrane protein</topology>
    </subcellularLocation>
</comment>
<dbReference type="InterPro" id="IPR001382">
    <property type="entry name" value="Glyco_hydro_47"/>
</dbReference>
<evidence type="ECO:0000256" key="17">
    <source>
        <dbReference type="ARBA" id="ARBA00047669"/>
    </source>
</evidence>
<organism evidence="22 23">
    <name type="scientific">Allacma fusca</name>
    <dbReference type="NCBI Taxonomy" id="39272"/>
    <lineage>
        <taxon>Eukaryota</taxon>
        <taxon>Metazoa</taxon>
        <taxon>Ecdysozoa</taxon>
        <taxon>Arthropoda</taxon>
        <taxon>Hexapoda</taxon>
        <taxon>Collembola</taxon>
        <taxon>Symphypleona</taxon>
        <taxon>Sminthuridae</taxon>
        <taxon>Allacma</taxon>
    </lineage>
</organism>
<keyword evidence="14 20" id="KW-1015">Disulfide bond</keyword>
<dbReference type="GO" id="GO:0005509">
    <property type="term" value="F:calcium ion binding"/>
    <property type="evidence" value="ECO:0007669"/>
    <property type="project" value="InterPro"/>
</dbReference>
<evidence type="ECO:0000256" key="14">
    <source>
        <dbReference type="ARBA" id="ARBA00023157"/>
    </source>
</evidence>
<evidence type="ECO:0000256" key="15">
    <source>
        <dbReference type="ARBA" id="ARBA00023180"/>
    </source>
</evidence>
<dbReference type="OrthoDB" id="8118055at2759"/>
<name>A0A8J2JQG4_9HEXA</name>
<keyword evidence="11" id="KW-1133">Transmembrane helix</keyword>
<evidence type="ECO:0000256" key="16">
    <source>
        <dbReference type="ARBA" id="ARBA00023295"/>
    </source>
</evidence>
<comment type="cofactor">
    <cofactor evidence="1">
        <name>Ca(2+)</name>
        <dbReference type="ChEBI" id="CHEBI:29108"/>
    </cofactor>
</comment>
<accession>A0A8J2JQG4</accession>
<feature type="active site" description="Proton donor" evidence="19">
    <location>
        <position position="661"/>
    </location>
</feature>
<keyword evidence="23" id="KW-1185">Reference proteome</keyword>
<keyword evidence="12" id="KW-0333">Golgi apparatus</keyword>
<feature type="active site" description="Proton donor" evidence="19">
    <location>
        <position position="419"/>
    </location>
</feature>
<dbReference type="InterPro" id="IPR050749">
    <property type="entry name" value="Glycosyl_Hydrolase_47"/>
</dbReference>
<evidence type="ECO:0000256" key="6">
    <source>
        <dbReference type="ARBA" id="ARBA00022692"/>
    </source>
</evidence>
<proteinExistence type="inferred from homology"/>
<dbReference type="AlphaFoldDB" id="A0A8J2JQG4"/>
<comment type="catalytic activity">
    <reaction evidence="18">
        <text>N(4)-(alpha-D-Man-(1-&gt;2)-alpha-D-Man-(1-&gt;2)-alpha-D-Man-(1-&gt;3)-[alpha-D-Man-(1-&gt;2)-alpha-D-Man-(1-&gt;3)-[alpha-D-Man-(1-&gt;2)-alpha-D-Man-(1-&gt;6)]-alpha-D-Man-(1-&gt;6)]-beta-D-Man-(1-&gt;4)-beta-D-GlcNAc-(1-&gt;4)-beta-D-GlcNAc)-L-asparaginyl-[protein] (N-glucan mannose isomer 9A1,2,3B1,2,3) + 4 H2O = N(4)-(alpha-D-Man-(1-&gt;3)-[alpha-D-Man-(1-&gt;3)-[alpha-D-Man-(1-&gt;6)]-alpha-D-Man-(1-&gt;6)]-beta-D-Man-(1-&gt;4)-beta-D-GlcNAc-(1-&gt;4)-beta-D-GlcNAc)-L-asparaginyl-[protein] (N-glucan mannose isomer 5A1,2) + 4 beta-D-mannose</text>
        <dbReference type="Rhea" id="RHEA:56008"/>
        <dbReference type="Rhea" id="RHEA-COMP:14356"/>
        <dbReference type="Rhea" id="RHEA-COMP:14367"/>
        <dbReference type="ChEBI" id="CHEBI:15377"/>
        <dbReference type="ChEBI" id="CHEBI:28563"/>
        <dbReference type="ChEBI" id="CHEBI:59087"/>
        <dbReference type="ChEBI" id="CHEBI:139493"/>
        <dbReference type="EC" id="3.2.1.113"/>
    </reaction>
</comment>
<evidence type="ECO:0000256" key="9">
    <source>
        <dbReference type="ARBA" id="ARBA00022837"/>
    </source>
</evidence>
<feature type="region of interest" description="Disordered" evidence="21">
    <location>
        <begin position="877"/>
        <end position="896"/>
    </location>
</feature>
<evidence type="ECO:0000256" key="18">
    <source>
        <dbReference type="ARBA" id="ARBA00048605"/>
    </source>
</evidence>
<keyword evidence="13" id="KW-0472">Membrane</keyword>
<evidence type="ECO:0000256" key="5">
    <source>
        <dbReference type="ARBA" id="ARBA00012238"/>
    </source>
</evidence>
<evidence type="ECO:0000256" key="8">
    <source>
        <dbReference type="ARBA" id="ARBA00022801"/>
    </source>
</evidence>
<evidence type="ECO:0000313" key="23">
    <source>
        <dbReference type="Proteomes" id="UP000708208"/>
    </source>
</evidence>
<evidence type="ECO:0000256" key="12">
    <source>
        <dbReference type="ARBA" id="ARBA00023034"/>
    </source>
</evidence>
<sequence>MGSYIYTIVSSTTLKRNFLFNLSEVGMDAVTVASLAEDTFNELKPFQLFEDGKSCRGRTVESISSSFYGSETRAITMKFSNYLDYALTDKYRADRSMSPSTIGGHSNEVICEARGQYDYSSTRSLTCCFERRKSTQTINCLTVNLVLRNKFNRNCEYNGVIPLQVLSFQREAFFAADNWKVEAMFSYEIDSTDFAFVVGMEIRADSSNYIYNSFAAAFLQLPAVSGPDELQSLMDRKHWKTHRHRKYATAEEGVQLIQMGNIRAEITIHFPSPYTPAEKLIYKLPLGMSIEFVIRIQFFICLNEARIISKSPQPGLLVTQGGEDPDPEVNQRREFVKQMMKDAWDDYVRYAWGENELKPISQTGQDGGIYGDSKIGATIIDSLDTLFIMGFYEEYIKGRNWVAENFDFKTVNTSVSLFETNIRILGGFLTAYALTRDDLYLDQANAVGQLLLPAFDTPSGFPFDRINPATGATGGGATTSMAGLGTLHLEFAYLSEITANPIYVDKVNKIRQNLLDLEKPNGLYPNTVNIQTGRFSDSHVSMGAGADSFYEYLLKSWIQTQDREARQMYDEAMDAFVANDLVRISKQSHLLYIGELSGTRIEDVGSHLECFAGGMFALGSVTTDPTIPGYGNRDRDMEIGQNFTNTCHESYIRSDSHIGPEVFRFTDTAEAVAVNDGEKYYILRPEVIESYFILYRLTKDPKYRDWAWDAAQAIEKYTKAGPGRGYSGLRNVYSSTPVQDDVQQTFFLAETLKYLYLVFSTDDLIDLDKPQTGLLATQGGEDPDPEVNQRREFVKQMMKDAWDDNVRYAWSENELKPISQTGQDGGIYGESKIGATIIDSLDTLFIMGFYEEYIKVRNWVGENCGLPNDLGRHLEEHKPLAPETKRSDISDITYEE</sequence>
<dbReference type="PANTHER" id="PTHR11742:SF6">
    <property type="entry name" value="MANNOSYL-OLIGOSACCHARIDE ALPHA-1,2-MANNOSIDASE IA-RELATED"/>
    <property type="match status" value="1"/>
</dbReference>
<keyword evidence="6" id="KW-0812">Transmembrane</keyword>
<dbReference type="GO" id="GO:0000139">
    <property type="term" value="C:Golgi membrane"/>
    <property type="evidence" value="ECO:0007669"/>
    <property type="project" value="UniProtKB-SubCell"/>
</dbReference>
<feature type="active site" evidence="19">
    <location>
        <position position="686"/>
    </location>
</feature>
<feature type="compositionally biased region" description="Basic and acidic residues" evidence="21">
    <location>
        <begin position="877"/>
        <end position="889"/>
    </location>
</feature>
<keyword evidence="16" id="KW-0326">Glycosidase</keyword>
<comment type="similarity">
    <text evidence="4">Belongs to the glycosyl hydrolase 47 family.</text>
</comment>
<dbReference type="PANTHER" id="PTHR11742">
    <property type="entry name" value="MANNOSYL-OLIGOSACCHARIDE ALPHA-1,2-MANNOSIDASE-RELATED"/>
    <property type="match status" value="1"/>
</dbReference>
<dbReference type="GO" id="GO:0004571">
    <property type="term" value="F:mannosyl-oligosaccharide 1,2-alpha-mannosidase activity"/>
    <property type="evidence" value="ECO:0007669"/>
    <property type="project" value="UniProtKB-EC"/>
</dbReference>
<evidence type="ECO:0000256" key="2">
    <source>
        <dbReference type="ARBA" id="ARBA00004323"/>
    </source>
</evidence>
<keyword evidence="7" id="KW-0479">Metal-binding</keyword>
<keyword evidence="10" id="KW-0735">Signal-anchor</keyword>
<comment type="caution">
    <text evidence="22">The sequence shown here is derived from an EMBL/GenBank/DDBJ whole genome shotgun (WGS) entry which is preliminary data.</text>
</comment>
<feature type="active site" evidence="19">
    <location>
        <position position="547"/>
    </location>
</feature>
<evidence type="ECO:0000256" key="4">
    <source>
        <dbReference type="ARBA" id="ARBA00007658"/>
    </source>
</evidence>
<evidence type="ECO:0000256" key="21">
    <source>
        <dbReference type="SAM" id="MobiDB-lite"/>
    </source>
</evidence>
<dbReference type="EC" id="3.2.1.113" evidence="5"/>
<evidence type="ECO:0000256" key="7">
    <source>
        <dbReference type="ARBA" id="ARBA00022723"/>
    </source>
</evidence>
<keyword evidence="15" id="KW-0325">Glycoprotein</keyword>
<evidence type="ECO:0000256" key="11">
    <source>
        <dbReference type="ARBA" id="ARBA00022989"/>
    </source>
</evidence>
<evidence type="ECO:0000256" key="19">
    <source>
        <dbReference type="PIRSR" id="PIRSR601382-1"/>
    </source>
</evidence>
<evidence type="ECO:0000256" key="20">
    <source>
        <dbReference type="PIRSR" id="PIRSR601382-3"/>
    </source>
</evidence>
<comment type="pathway">
    <text evidence="3">Protein modification; protein glycosylation.</text>
</comment>
<comment type="catalytic activity">
    <reaction evidence="17">
        <text>N(4)-(alpha-D-Man-(1-&gt;2)-alpha-D-Man-(1-&gt;2)-alpha-D-Man-(1-&gt;3)-[alpha-D-Man-(1-&gt;3)-[alpha-D-Man-(1-&gt;2)-alpha-D-Man-(1-&gt;6)]-alpha-D-Man-(1-&gt;6)]-beta-D-Man-(1-&gt;4)-beta-D-GlcNAc-(1-&gt;4)-beta-D-GlcNAc)-L-asparaginyl-[protein] (N-glucan mannose isomer 8A1,2,3B1,3) + 3 H2O = N(4)-(alpha-D-Man-(1-&gt;3)-[alpha-D-Man-(1-&gt;3)-[alpha-D-Man-(1-&gt;6)]-alpha-D-Man-(1-&gt;6)]-beta-D-Man-(1-&gt;4)-beta-D-GlcNAc-(1-&gt;4)-beta-D-GlcNAc)-L-asparaginyl-[protein] (N-glucan mannose isomer 5A1,2) + 3 beta-D-mannose</text>
        <dbReference type="Rhea" id="RHEA:56028"/>
        <dbReference type="Rhea" id="RHEA-COMP:14358"/>
        <dbReference type="Rhea" id="RHEA-COMP:14367"/>
        <dbReference type="ChEBI" id="CHEBI:15377"/>
        <dbReference type="ChEBI" id="CHEBI:28563"/>
        <dbReference type="ChEBI" id="CHEBI:59087"/>
        <dbReference type="ChEBI" id="CHEBI:60628"/>
        <dbReference type="EC" id="3.2.1.113"/>
    </reaction>
</comment>
<evidence type="ECO:0000256" key="1">
    <source>
        <dbReference type="ARBA" id="ARBA00001913"/>
    </source>
</evidence>
<dbReference type="EMBL" id="CAJVCH010095131">
    <property type="protein sequence ID" value="CAG7723057.1"/>
    <property type="molecule type" value="Genomic_DNA"/>
</dbReference>
<evidence type="ECO:0000256" key="10">
    <source>
        <dbReference type="ARBA" id="ARBA00022968"/>
    </source>
</evidence>
<dbReference type="Proteomes" id="UP000708208">
    <property type="component" value="Unassembled WGS sequence"/>
</dbReference>
<dbReference type="Pfam" id="PF01532">
    <property type="entry name" value="Glyco_hydro_47"/>
    <property type="match status" value="2"/>
</dbReference>
<keyword evidence="9" id="KW-0106">Calcium</keyword>
<evidence type="ECO:0000256" key="3">
    <source>
        <dbReference type="ARBA" id="ARBA00004922"/>
    </source>
</evidence>
<dbReference type="GO" id="GO:0005783">
    <property type="term" value="C:endoplasmic reticulum"/>
    <property type="evidence" value="ECO:0007669"/>
    <property type="project" value="TreeGrafter"/>
</dbReference>
<evidence type="ECO:0000256" key="13">
    <source>
        <dbReference type="ARBA" id="ARBA00023136"/>
    </source>
</evidence>
<keyword evidence="8" id="KW-0378">Hydrolase</keyword>
<reference evidence="22" key="1">
    <citation type="submission" date="2021-06" db="EMBL/GenBank/DDBJ databases">
        <authorList>
            <person name="Hodson N. C."/>
            <person name="Mongue J. A."/>
            <person name="Jaron S. K."/>
        </authorList>
    </citation>
    <scope>NUCLEOTIDE SEQUENCE</scope>
</reference>
<dbReference type="FunFam" id="1.50.10.10:FF:000017">
    <property type="entry name" value="alpha-1,2-Mannosidase"/>
    <property type="match status" value="1"/>
</dbReference>